<dbReference type="Gene3D" id="3.30.420.10">
    <property type="entry name" value="Ribonuclease H-like superfamily/Ribonuclease H"/>
    <property type="match status" value="1"/>
</dbReference>
<dbReference type="STRING" id="525904.Tter_0957"/>
<dbReference type="InterPro" id="IPR036397">
    <property type="entry name" value="RNaseH_sf"/>
</dbReference>
<dbReference type="Proteomes" id="UP000000323">
    <property type="component" value="Chromosome 1"/>
</dbReference>
<keyword evidence="3 13" id="KW-0540">Nuclease</keyword>
<evidence type="ECO:0000256" key="13">
    <source>
        <dbReference type="HAMAP-Rule" id="MF_00034"/>
    </source>
</evidence>
<evidence type="ECO:0000256" key="5">
    <source>
        <dbReference type="ARBA" id="ARBA00022759"/>
    </source>
</evidence>
<dbReference type="InterPro" id="IPR002176">
    <property type="entry name" value="X-over_junc_endoDNase_RuvC"/>
</dbReference>
<evidence type="ECO:0000313" key="16">
    <source>
        <dbReference type="Proteomes" id="UP000000323"/>
    </source>
</evidence>
<dbReference type="GO" id="GO:0000287">
    <property type="term" value="F:magnesium ion binding"/>
    <property type="evidence" value="ECO:0007669"/>
    <property type="project" value="UniProtKB-UniRule"/>
</dbReference>
<evidence type="ECO:0000256" key="6">
    <source>
        <dbReference type="ARBA" id="ARBA00022763"/>
    </source>
</evidence>
<dbReference type="PROSITE" id="PS01321">
    <property type="entry name" value="RUVC"/>
    <property type="match status" value="1"/>
</dbReference>
<keyword evidence="2 13" id="KW-0963">Cytoplasm</keyword>
<evidence type="ECO:0000256" key="11">
    <source>
        <dbReference type="ARBA" id="ARBA00023204"/>
    </source>
</evidence>
<organism evidence="15 16">
    <name type="scientific">Thermobaculum terrenum (strain ATCC BAA-798 / CCMEE 7001 / YNP1)</name>
    <dbReference type="NCBI Taxonomy" id="525904"/>
    <lineage>
        <taxon>Bacteria</taxon>
        <taxon>Bacillati</taxon>
        <taxon>Chloroflexota</taxon>
        <taxon>Chloroflexia</taxon>
        <taxon>Candidatus Thermobaculales</taxon>
        <taxon>Candidatus Thermobaculaceae</taxon>
        <taxon>Thermobaculum</taxon>
    </lineage>
</organism>
<dbReference type="NCBIfam" id="NF000711">
    <property type="entry name" value="PRK00039.2-1"/>
    <property type="match status" value="1"/>
</dbReference>
<comment type="function">
    <text evidence="13">The RuvA-RuvB-RuvC complex processes Holliday junction (HJ) DNA during genetic recombination and DNA repair. Endonuclease that resolves HJ intermediates. Cleaves cruciform DNA by making single-stranded nicks across the HJ at symmetrical positions within the homologous arms, yielding a 5'-phosphate and a 3'-hydroxyl group; requires a central core of homology in the junction. The consensus cleavage sequence is 5'-(A/T)TT(C/G)-3'. Cleavage occurs on the 3'-side of the TT dinucleotide at the point of strand exchange. HJ branch migration catalyzed by RuvA-RuvB allows RuvC to scan DNA until it finds its consensus sequence, where it cleaves and resolves the cruciform DNA.</text>
</comment>
<proteinExistence type="inferred from homology"/>
<feature type="binding site" evidence="13">
    <location>
        <position position="69"/>
    </location>
    <ligand>
        <name>Mg(2+)</name>
        <dbReference type="ChEBI" id="CHEBI:18420"/>
        <label>2</label>
    </ligand>
</feature>
<dbReference type="GO" id="GO:0006310">
    <property type="term" value="P:DNA recombination"/>
    <property type="evidence" value="ECO:0007669"/>
    <property type="project" value="UniProtKB-UniRule"/>
</dbReference>
<feature type="binding site" evidence="13">
    <location>
        <position position="142"/>
    </location>
    <ligand>
        <name>Mg(2+)</name>
        <dbReference type="ChEBI" id="CHEBI:18420"/>
        <label>1</label>
    </ligand>
</feature>
<dbReference type="NCBIfam" id="TIGR00228">
    <property type="entry name" value="ruvC"/>
    <property type="match status" value="1"/>
</dbReference>
<accession>D1CG18</accession>
<dbReference type="EMBL" id="CP001825">
    <property type="protein sequence ID" value="ACZ41874.1"/>
    <property type="molecule type" value="Genomic_DNA"/>
</dbReference>
<protein>
    <recommendedName>
        <fullName evidence="13 14">Crossover junction endodeoxyribonuclease RuvC</fullName>
        <ecNumber evidence="13 14">3.1.21.10</ecNumber>
    </recommendedName>
    <alternativeName>
        <fullName evidence="13">Holliday junction nuclease RuvC</fullName>
    </alternativeName>
    <alternativeName>
        <fullName evidence="13">Holliday junction resolvase RuvC</fullName>
    </alternativeName>
</protein>
<feature type="active site" evidence="13">
    <location>
        <position position="9"/>
    </location>
</feature>
<evidence type="ECO:0000256" key="1">
    <source>
        <dbReference type="ARBA" id="ARBA00009518"/>
    </source>
</evidence>
<dbReference type="AlphaFoldDB" id="D1CG18"/>
<dbReference type="HAMAP" id="MF_00034">
    <property type="entry name" value="RuvC"/>
    <property type="match status" value="1"/>
</dbReference>
<keyword evidence="8 13" id="KW-0460">Magnesium</keyword>
<dbReference type="SUPFAM" id="SSF53098">
    <property type="entry name" value="Ribonuclease H-like"/>
    <property type="match status" value="1"/>
</dbReference>
<keyword evidence="16" id="KW-1185">Reference proteome</keyword>
<dbReference type="GO" id="GO:0048476">
    <property type="term" value="C:Holliday junction resolvase complex"/>
    <property type="evidence" value="ECO:0007669"/>
    <property type="project" value="UniProtKB-UniRule"/>
</dbReference>
<evidence type="ECO:0000256" key="12">
    <source>
        <dbReference type="ARBA" id="ARBA00029354"/>
    </source>
</evidence>
<dbReference type="eggNOG" id="COG0817">
    <property type="taxonomic scope" value="Bacteria"/>
</dbReference>
<evidence type="ECO:0000256" key="7">
    <source>
        <dbReference type="ARBA" id="ARBA00022801"/>
    </source>
</evidence>
<keyword evidence="9 13" id="KW-0238">DNA-binding</keyword>
<dbReference type="EC" id="3.1.21.10" evidence="13 14"/>
<sequence>MSIRVLGLDPGTAIVGFGLVIFDGQSYQPEKYGVIRTPSKTPLPHRLLMIHEQLDELIEELKPEHVAVEEVFFARATTTALAVGHARGVILLTAAEHNLPIFEYTPLQVKQAIIGYGGAEKKQIQQFIKNLLRLESIPKPDDAADALAIAICHCNNYRLQSLIRPQGVVSD</sequence>
<dbReference type="PANTHER" id="PTHR30194:SF3">
    <property type="entry name" value="CROSSOVER JUNCTION ENDODEOXYRIBONUCLEASE RUVC"/>
    <property type="match status" value="1"/>
</dbReference>
<evidence type="ECO:0000256" key="10">
    <source>
        <dbReference type="ARBA" id="ARBA00023172"/>
    </source>
</evidence>
<comment type="subcellular location">
    <subcellularLocation>
        <location evidence="13">Cytoplasm</location>
    </subcellularLocation>
</comment>
<comment type="catalytic activity">
    <reaction evidence="12 13">
        <text>Endonucleolytic cleavage at a junction such as a reciprocal single-stranded crossover between two homologous DNA duplexes (Holliday junction).</text>
        <dbReference type="EC" id="3.1.21.10"/>
    </reaction>
</comment>
<evidence type="ECO:0000256" key="9">
    <source>
        <dbReference type="ARBA" id="ARBA00023125"/>
    </source>
</evidence>
<evidence type="ECO:0000256" key="2">
    <source>
        <dbReference type="ARBA" id="ARBA00022490"/>
    </source>
</evidence>
<reference evidence="16" key="1">
    <citation type="journal article" date="2010" name="Stand. Genomic Sci.">
        <title>Complete genome sequence of 'Thermobaculum terrenum' type strain (YNP1).</title>
        <authorList>
            <person name="Kiss H."/>
            <person name="Cleland D."/>
            <person name="Lapidus A."/>
            <person name="Lucas S."/>
            <person name="Glavina Del Rio T."/>
            <person name="Nolan M."/>
            <person name="Tice H."/>
            <person name="Han C."/>
            <person name="Goodwin L."/>
            <person name="Pitluck S."/>
            <person name="Liolios K."/>
            <person name="Ivanova N."/>
            <person name="Mavromatis K."/>
            <person name="Ovchinnikova G."/>
            <person name="Pati A."/>
            <person name="Chen A."/>
            <person name="Palaniappan K."/>
            <person name="Land M."/>
            <person name="Hauser L."/>
            <person name="Chang Y."/>
            <person name="Jeffries C."/>
            <person name="Lu M."/>
            <person name="Brettin T."/>
            <person name="Detter J."/>
            <person name="Goker M."/>
            <person name="Tindall B."/>
            <person name="Beck B."/>
            <person name="McDermott T."/>
            <person name="Woyke T."/>
            <person name="Bristow J."/>
            <person name="Eisen J."/>
            <person name="Markowitz V."/>
            <person name="Hugenholtz P."/>
            <person name="Kyrpides N."/>
            <person name="Klenk H."/>
            <person name="Cheng J."/>
        </authorList>
    </citation>
    <scope>NUCLEOTIDE SEQUENCE [LARGE SCALE GENOMIC DNA]</scope>
    <source>
        <strain evidence="16">ATCC BAA-798 / YNP1</strain>
    </source>
</reference>
<comment type="subunit">
    <text evidence="13">Homodimer which binds Holliday junction (HJ) DNA. The HJ becomes 2-fold symmetrical on binding to RuvC with unstacked arms; it has a different conformation from HJ DNA in complex with RuvA. In the full resolvosome a probable DNA-RuvA(4)-RuvB(12)-RuvC(2) complex forms which resolves the HJ.</text>
</comment>
<dbReference type="Pfam" id="PF02075">
    <property type="entry name" value="RuvC"/>
    <property type="match status" value="1"/>
</dbReference>
<evidence type="ECO:0000256" key="4">
    <source>
        <dbReference type="ARBA" id="ARBA00022723"/>
    </source>
</evidence>
<evidence type="ECO:0000256" key="14">
    <source>
        <dbReference type="NCBIfam" id="TIGR00228"/>
    </source>
</evidence>
<comment type="similarity">
    <text evidence="1 13">Belongs to the RuvC family.</text>
</comment>
<dbReference type="HOGENOM" id="CLU_091257_3_1_0"/>
<dbReference type="GO" id="GO:0008821">
    <property type="term" value="F:crossover junction DNA endonuclease activity"/>
    <property type="evidence" value="ECO:0007669"/>
    <property type="project" value="UniProtKB-UniRule"/>
</dbReference>
<comment type="cofactor">
    <cofactor evidence="13">
        <name>Mg(2+)</name>
        <dbReference type="ChEBI" id="CHEBI:18420"/>
    </cofactor>
    <text evidence="13">Binds 2 Mg(2+) ion per subunit.</text>
</comment>
<dbReference type="FunFam" id="3.30.420.10:FF:000002">
    <property type="entry name" value="Crossover junction endodeoxyribonuclease RuvC"/>
    <property type="match status" value="1"/>
</dbReference>
<feature type="binding site" evidence="13">
    <location>
        <position position="9"/>
    </location>
    <ligand>
        <name>Mg(2+)</name>
        <dbReference type="ChEBI" id="CHEBI:18420"/>
        <label>1</label>
    </ligand>
</feature>
<keyword evidence="11 13" id="KW-0234">DNA repair</keyword>
<keyword evidence="6 13" id="KW-0227">DNA damage</keyword>
<evidence type="ECO:0000313" key="15">
    <source>
        <dbReference type="EMBL" id="ACZ41874.1"/>
    </source>
</evidence>
<dbReference type="InterPro" id="IPR012337">
    <property type="entry name" value="RNaseH-like_sf"/>
</dbReference>
<dbReference type="PANTHER" id="PTHR30194">
    <property type="entry name" value="CROSSOVER JUNCTION ENDODEOXYRIBONUCLEASE RUVC"/>
    <property type="match status" value="1"/>
</dbReference>
<name>D1CG18_THET1</name>
<feature type="active site" evidence="13">
    <location>
        <position position="142"/>
    </location>
</feature>
<dbReference type="PRINTS" id="PR00696">
    <property type="entry name" value="RSOLVASERUVC"/>
</dbReference>
<dbReference type="GO" id="GO:0006281">
    <property type="term" value="P:DNA repair"/>
    <property type="evidence" value="ECO:0007669"/>
    <property type="project" value="UniProtKB-UniRule"/>
</dbReference>
<feature type="active site" evidence="13">
    <location>
        <position position="69"/>
    </location>
</feature>
<keyword evidence="7 13" id="KW-0378">Hydrolase</keyword>
<dbReference type="GO" id="GO:0005737">
    <property type="term" value="C:cytoplasm"/>
    <property type="evidence" value="ECO:0007669"/>
    <property type="project" value="UniProtKB-SubCell"/>
</dbReference>
<keyword evidence="10 13" id="KW-0233">DNA recombination</keyword>
<dbReference type="KEGG" id="ttr:Tter_0957"/>
<dbReference type="InterPro" id="IPR020563">
    <property type="entry name" value="X-over_junc_endoDNase_Mg_BS"/>
</dbReference>
<evidence type="ECO:0000256" key="8">
    <source>
        <dbReference type="ARBA" id="ARBA00022842"/>
    </source>
</evidence>
<keyword evidence="4 13" id="KW-0479">Metal-binding</keyword>
<evidence type="ECO:0000256" key="3">
    <source>
        <dbReference type="ARBA" id="ARBA00022722"/>
    </source>
</evidence>
<gene>
    <name evidence="13" type="primary">ruvC</name>
    <name evidence="15" type="ordered locus">Tter_0957</name>
</gene>
<dbReference type="CDD" id="cd16962">
    <property type="entry name" value="RuvC"/>
    <property type="match status" value="1"/>
</dbReference>
<dbReference type="GO" id="GO:0003677">
    <property type="term" value="F:DNA binding"/>
    <property type="evidence" value="ECO:0007669"/>
    <property type="project" value="UniProtKB-KW"/>
</dbReference>
<keyword evidence="5 13" id="KW-0255">Endonuclease</keyword>